<keyword evidence="3" id="KW-1185">Reference proteome</keyword>
<evidence type="ECO:0000313" key="2">
    <source>
        <dbReference type="EMBL" id="UYV84030.1"/>
    </source>
</evidence>
<evidence type="ECO:0000313" key="3">
    <source>
        <dbReference type="Proteomes" id="UP001235939"/>
    </source>
</evidence>
<organism evidence="2 3">
    <name type="scientific">Cordylochernes scorpioides</name>
    <dbReference type="NCBI Taxonomy" id="51811"/>
    <lineage>
        <taxon>Eukaryota</taxon>
        <taxon>Metazoa</taxon>
        <taxon>Ecdysozoa</taxon>
        <taxon>Arthropoda</taxon>
        <taxon>Chelicerata</taxon>
        <taxon>Arachnida</taxon>
        <taxon>Pseudoscorpiones</taxon>
        <taxon>Cheliferoidea</taxon>
        <taxon>Chernetidae</taxon>
        <taxon>Cordylochernes</taxon>
    </lineage>
</organism>
<feature type="compositionally biased region" description="Pro residues" evidence="1">
    <location>
        <begin position="83"/>
        <end position="101"/>
    </location>
</feature>
<reference evidence="2 3" key="1">
    <citation type="submission" date="2022-03" db="EMBL/GenBank/DDBJ databases">
        <title>A chromosomal length assembly of Cordylochernes scorpioides.</title>
        <authorList>
            <person name="Zeh D."/>
            <person name="Zeh J."/>
        </authorList>
    </citation>
    <scope>NUCLEOTIDE SEQUENCE [LARGE SCALE GENOMIC DNA]</scope>
    <source>
        <strain evidence="2">IN4F17</strain>
        <tissue evidence="2">Whole Body</tissue>
    </source>
</reference>
<feature type="region of interest" description="Disordered" evidence="1">
    <location>
        <begin position="77"/>
        <end position="102"/>
    </location>
</feature>
<accession>A0ABY6LWX3</accession>
<proteinExistence type="predicted"/>
<evidence type="ECO:0000256" key="1">
    <source>
        <dbReference type="SAM" id="MobiDB-lite"/>
    </source>
</evidence>
<gene>
    <name evidence="2" type="ORF">LAZ67_X000913</name>
</gene>
<dbReference type="Proteomes" id="UP001235939">
    <property type="component" value="Chromosome X"/>
</dbReference>
<name>A0ABY6LWX3_9ARAC</name>
<protein>
    <submittedName>
        <fullName evidence="2">Uncharacterized protein</fullName>
    </submittedName>
</protein>
<dbReference type="EMBL" id="CP092886">
    <property type="protein sequence ID" value="UYV84030.1"/>
    <property type="molecule type" value="Genomic_DNA"/>
</dbReference>
<feature type="region of interest" description="Disordered" evidence="1">
    <location>
        <begin position="25"/>
        <end position="46"/>
    </location>
</feature>
<sequence>MKKEFFIEFPHEECILSNLGCQNPTAPSPLGQMPPNDGMPGGPMPPGGFFPHVGAPPTSLAAVACMLLPQLCFCPPQNSHMRPSPPQQQQPPPGSAPPPQVIRPIALIIN</sequence>